<dbReference type="InterPro" id="IPR012718">
    <property type="entry name" value="Chap_CCT_epsi"/>
</dbReference>
<dbReference type="SUPFAM" id="SSF48592">
    <property type="entry name" value="GroEL equatorial domain-like"/>
    <property type="match status" value="1"/>
</dbReference>
<protein>
    <recommendedName>
        <fullName evidence="7">T-complex protein 1 subunit epsilon</fullName>
    </recommendedName>
    <alternativeName>
        <fullName evidence="8">CCT-epsilon</fullName>
    </alternativeName>
</protein>
<reference evidence="10" key="2">
    <citation type="submission" date="2020-05" db="UniProtKB">
        <authorList>
            <consortium name="EnsemblMetazoa"/>
        </authorList>
    </citation>
    <scope>IDENTIFICATION</scope>
    <source>
        <strain evidence="10">CM1001059</strain>
    </source>
</reference>
<dbReference type="Gene3D" id="3.30.260.10">
    <property type="entry name" value="TCP-1-like chaperonin intermediate domain"/>
    <property type="match status" value="1"/>
</dbReference>
<dbReference type="GO" id="GO:0005832">
    <property type="term" value="C:chaperonin-containing T-complex"/>
    <property type="evidence" value="ECO:0007669"/>
    <property type="project" value="UniProtKB-ARBA"/>
</dbReference>
<dbReference type="GO" id="GO:0016887">
    <property type="term" value="F:ATP hydrolysis activity"/>
    <property type="evidence" value="ECO:0007669"/>
    <property type="project" value="InterPro"/>
</dbReference>
<comment type="subcellular location">
    <subcellularLocation>
        <location evidence="1">Cytoplasm</location>
    </subcellularLocation>
</comment>
<dbReference type="InterPro" id="IPR027410">
    <property type="entry name" value="TCP-1-like_intermed_sf"/>
</dbReference>
<dbReference type="VEuPathDB" id="VectorBase:AMEC012106"/>
<dbReference type="PRINTS" id="PR00304">
    <property type="entry name" value="TCOMPLEXTCP1"/>
</dbReference>
<dbReference type="PANTHER" id="PTHR11353">
    <property type="entry name" value="CHAPERONIN"/>
    <property type="match status" value="1"/>
</dbReference>
<dbReference type="InterPro" id="IPR027413">
    <property type="entry name" value="GROEL-like_equatorial_sf"/>
</dbReference>
<evidence type="ECO:0000256" key="4">
    <source>
        <dbReference type="ARBA" id="ARBA00022741"/>
    </source>
</evidence>
<dbReference type="NCBIfam" id="TIGR02343">
    <property type="entry name" value="chap_CCT_epsi"/>
    <property type="match status" value="1"/>
</dbReference>
<evidence type="ECO:0000256" key="9">
    <source>
        <dbReference type="RuleBase" id="RU004187"/>
    </source>
</evidence>
<keyword evidence="6 9" id="KW-0143">Chaperone</keyword>
<evidence type="ECO:0000256" key="1">
    <source>
        <dbReference type="ARBA" id="ARBA00004496"/>
    </source>
</evidence>
<dbReference type="FunFam" id="3.50.7.10:FF:000003">
    <property type="entry name" value="T-complex protein 1 subunit epsilon"/>
    <property type="match status" value="1"/>
</dbReference>
<dbReference type="Pfam" id="PF00118">
    <property type="entry name" value="Cpn60_TCP1"/>
    <property type="match status" value="1"/>
</dbReference>
<name>A0A182U1C1_9DIPT</name>
<dbReference type="InterPro" id="IPR054827">
    <property type="entry name" value="thermosome_alpha"/>
</dbReference>
<dbReference type="Gene3D" id="1.10.560.10">
    <property type="entry name" value="GroEL-like equatorial domain"/>
    <property type="match status" value="1"/>
</dbReference>
<organism evidence="10 11">
    <name type="scientific">Anopheles melas</name>
    <dbReference type="NCBI Taxonomy" id="34690"/>
    <lineage>
        <taxon>Eukaryota</taxon>
        <taxon>Metazoa</taxon>
        <taxon>Ecdysozoa</taxon>
        <taxon>Arthropoda</taxon>
        <taxon>Hexapoda</taxon>
        <taxon>Insecta</taxon>
        <taxon>Pterygota</taxon>
        <taxon>Neoptera</taxon>
        <taxon>Endopterygota</taxon>
        <taxon>Diptera</taxon>
        <taxon>Nematocera</taxon>
        <taxon>Culicoidea</taxon>
        <taxon>Culicidae</taxon>
        <taxon>Anophelinae</taxon>
        <taxon>Anopheles</taxon>
    </lineage>
</organism>
<dbReference type="PROSITE" id="PS00750">
    <property type="entry name" value="TCP1_1"/>
    <property type="match status" value="1"/>
</dbReference>
<dbReference type="GO" id="GO:0051082">
    <property type="term" value="F:unfolded protein binding"/>
    <property type="evidence" value="ECO:0007669"/>
    <property type="project" value="InterPro"/>
</dbReference>
<evidence type="ECO:0000256" key="7">
    <source>
        <dbReference type="ARBA" id="ARBA00024086"/>
    </source>
</evidence>
<keyword evidence="4 9" id="KW-0547">Nucleotide-binding</keyword>
<dbReference type="InterPro" id="IPR017998">
    <property type="entry name" value="Chaperone_TCP-1"/>
</dbReference>
<evidence type="ECO:0000256" key="8">
    <source>
        <dbReference type="ARBA" id="ARBA00033325"/>
    </source>
</evidence>
<dbReference type="InterPro" id="IPR053374">
    <property type="entry name" value="TCP-1_chaperonin"/>
</dbReference>
<comment type="similarity">
    <text evidence="2 9">Belongs to the TCP-1 chaperonin family.</text>
</comment>
<evidence type="ECO:0000313" key="11">
    <source>
        <dbReference type="Proteomes" id="UP000075902"/>
    </source>
</evidence>
<evidence type="ECO:0000313" key="10">
    <source>
        <dbReference type="EnsemblMetazoa" id="AMEC012106-PA"/>
    </source>
</evidence>
<keyword evidence="3" id="KW-0963">Cytoplasm</keyword>
<dbReference type="Gene3D" id="3.50.7.10">
    <property type="entry name" value="GroEL"/>
    <property type="match status" value="1"/>
</dbReference>
<dbReference type="Proteomes" id="UP000075902">
    <property type="component" value="Unassembled WGS sequence"/>
</dbReference>
<evidence type="ECO:0000256" key="5">
    <source>
        <dbReference type="ARBA" id="ARBA00022840"/>
    </source>
</evidence>
<dbReference type="NCBIfam" id="NF041082">
    <property type="entry name" value="thermosome_alpha"/>
    <property type="match status" value="1"/>
</dbReference>
<dbReference type="InterPro" id="IPR027409">
    <property type="entry name" value="GroEL-like_apical_dom_sf"/>
</dbReference>
<dbReference type="NCBIfam" id="NF041083">
    <property type="entry name" value="thermosome_beta"/>
    <property type="match status" value="1"/>
</dbReference>
<dbReference type="InterPro" id="IPR002423">
    <property type="entry name" value="Cpn60/GroEL/TCP-1"/>
</dbReference>
<dbReference type="SUPFAM" id="SSF54849">
    <property type="entry name" value="GroEL-intermediate domain like"/>
    <property type="match status" value="1"/>
</dbReference>
<proteinExistence type="inferred from homology"/>
<reference evidence="11" key="1">
    <citation type="submission" date="2014-01" db="EMBL/GenBank/DDBJ databases">
        <title>The Genome Sequence of Anopheles melas CM1001059_A (V2).</title>
        <authorList>
            <consortium name="The Broad Institute Genomics Platform"/>
            <person name="Neafsey D.E."/>
            <person name="Besansky N."/>
            <person name="Howell P."/>
            <person name="Walton C."/>
            <person name="Young S.K."/>
            <person name="Zeng Q."/>
            <person name="Gargeya S."/>
            <person name="Fitzgerald M."/>
            <person name="Haas B."/>
            <person name="Abouelleil A."/>
            <person name="Allen A.W."/>
            <person name="Alvarado L."/>
            <person name="Arachchi H.M."/>
            <person name="Berlin A.M."/>
            <person name="Chapman S.B."/>
            <person name="Gainer-Dewar J."/>
            <person name="Goldberg J."/>
            <person name="Griggs A."/>
            <person name="Gujja S."/>
            <person name="Hansen M."/>
            <person name="Howarth C."/>
            <person name="Imamovic A."/>
            <person name="Ireland A."/>
            <person name="Larimer J."/>
            <person name="McCowan C."/>
            <person name="Murphy C."/>
            <person name="Pearson M."/>
            <person name="Poon T.W."/>
            <person name="Priest M."/>
            <person name="Roberts A."/>
            <person name="Saif S."/>
            <person name="Shea T."/>
            <person name="Sisk P."/>
            <person name="Sykes S."/>
            <person name="Wortman J."/>
            <person name="Nusbaum C."/>
            <person name="Birren B."/>
        </authorList>
    </citation>
    <scope>NUCLEOTIDE SEQUENCE [LARGE SCALE GENOMIC DNA]</scope>
    <source>
        <strain evidence="11">CM1001059</strain>
    </source>
</reference>
<dbReference type="PROSITE" id="PS00995">
    <property type="entry name" value="TCP1_3"/>
    <property type="match status" value="1"/>
</dbReference>
<dbReference type="AlphaFoldDB" id="A0A182U1C1"/>
<dbReference type="FunFam" id="1.10.560.10:FF:000053">
    <property type="entry name" value="T-complex protein 1 subunit delta"/>
    <property type="match status" value="1"/>
</dbReference>
<evidence type="ECO:0000256" key="6">
    <source>
        <dbReference type="ARBA" id="ARBA00023186"/>
    </source>
</evidence>
<dbReference type="GO" id="GO:0140662">
    <property type="term" value="F:ATP-dependent protein folding chaperone"/>
    <property type="evidence" value="ECO:0007669"/>
    <property type="project" value="InterPro"/>
</dbReference>
<dbReference type="STRING" id="34690.A0A182U1C1"/>
<sequence>MMSLPGTFACDEYGRPFIVLRDQENQKRLTGNEAIKSHILAAKQIASIIRSSLGPKGLDKMMVSGDGEVTVTNDGATIMKLMDVDHEIGKLMVQLSQSQDDEIGDGTTGVVVLAGALLEQAESLLDRGIHPIRIADGFELAAQCAVKHLDTIAHPFPVSRDNKEPLIRVAMTTLGSKIVNKCHRQMAEIAVDAVLTVADLEKKDVNFELIKLECKVGGRMEDTCLVKGVVVDKTMSHSQMPTVLKDVKLAILTCPFEPPKPKTKHKLDVTSADDYRKLREYEQEKFLQMVKQVKDAGATLAICQWGFDDEANHLLLQQQLPAVRWVGGPEIELIAIATGGRIVPRFEELSPDKLGTAGVVRELSFGTTKDKMLVIEDCLNTRAVTVLIRGGNQMVTAEAKRSIHDALCVVRSLIRDSRIVYGGGAAEISCSLAVAREADQLSTLEQYAFRAFSVALESIPLALAENSGLSPIETLSELKARQGTENSSTFGVDCMLTGNSDMKEHHVIESLHSKKQQIVLATQLVKMILKIDDVRTPADH</sequence>
<evidence type="ECO:0000256" key="3">
    <source>
        <dbReference type="ARBA" id="ARBA00022490"/>
    </source>
</evidence>
<keyword evidence="11" id="KW-1185">Reference proteome</keyword>
<keyword evidence="5 9" id="KW-0067">ATP-binding</keyword>
<evidence type="ECO:0000256" key="2">
    <source>
        <dbReference type="ARBA" id="ARBA00008020"/>
    </source>
</evidence>
<accession>A0A182U1C1</accession>
<dbReference type="SUPFAM" id="SSF52029">
    <property type="entry name" value="GroEL apical domain-like"/>
    <property type="match status" value="1"/>
</dbReference>
<dbReference type="GO" id="GO:0005524">
    <property type="term" value="F:ATP binding"/>
    <property type="evidence" value="ECO:0007669"/>
    <property type="project" value="UniProtKB-KW"/>
</dbReference>
<dbReference type="InterPro" id="IPR002194">
    <property type="entry name" value="Chaperonin_TCP-1_CS"/>
</dbReference>
<dbReference type="CDD" id="cd03339">
    <property type="entry name" value="TCP1_epsilon"/>
    <property type="match status" value="1"/>
</dbReference>
<dbReference type="EnsemblMetazoa" id="AMEC012106-RA">
    <property type="protein sequence ID" value="AMEC012106-PA"/>
    <property type="gene ID" value="AMEC012106"/>
</dbReference>
<dbReference type="FunFam" id="3.30.260.10:FF:000080">
    <property type="match status" value="1"/>
</dbReference>